<dbReference type="EMBL" id="CP003108">
    <property type="protein sequence ID" value="AET70298.1"/>
    <property type="molecule type" value="Genomic_DNA"/>
</dbReference>
<evidence type="ECO:0000313" key="2">
    <source>
        <dbReference type="Proteomes" id="UP000006346"/>
    </source>
</evidence>
<dbReference type="OrthoDB" id="1682824at2"/>
<accession>G7WI01</accession>
<evidence type="ECO:0000313" key="1">
    <source>
        <dbReference type="EMBL" id="AET70298.1"/>
    </source>
</evidence>
<dbReference type="RefSeq" id="WP_014187104.1">
    <property type="nucleotide sequence ID" value="NC_016584.1"/>
</dbReference>
<dbReference type="KEGG" id="dor:Desor_4897"/>
<gene>
    <name evidence="1" type="ordered locus">Desor_4897</name>
</gene>
<dbReference type="PATRIC" id="fig|768706.3.peg.4981"/>
<keyword evidence="2" id="KW-1185">Reference proteome</keyword>
<dbReference type="Proteomes" id="UP000006346">
    <property type="component" value="Chromosome"/>
</dbReference>
<reference evidence="1 2" key="2">
    <citation type="journal article" date="2012" name="J. Bacteriol.">
        <title>Complete genome sequences of Desulfosporosinus orientis DSM765T, Desulfosporosinus youngiae DSM17734T, Desulfosporosinus meridiei DSM13257T, and Desulfosporosinus acidiphilus DSM22704T.</title>
        <authorList>
            <person name="Pester M."/>
            <person name="Brambilla E."/>
            <person name="Alazard D."/>
            <person name="Rattei T."/>
            <person name="Weinmaier T."/>
            <person name="Han J."/>
            <person name="Lucas S."/>
            <person name="Lapidus A."/>
            <person name="Cheng J.F."/>
            <person name="Goodwin L."/>
            <person name="Pitluck S."/>
            <person name="Peters L."/>
            <person name="Ovchinnikova G."/>
            <person name="Teshima H."/>
            <person name="Detter J.C."/>
            <person name="Han C.S."/>
            <person name="Tapia R."/>
            <person name="Land M.L."/>
            <person name="Hauser L."/>
            <person name="Kyrpides N.C."/>
            <person name="Ivanova N.N."/>
            <person name="Pagani I."/>
            <person name="Huntmann M."/>
            <person name="Wei C.L."/>
            <person name="Davenport K.W."/>
            <person name="Daligault H."/>
            <person name="Chain P.S."/>
            <person name="Chen A."/>
            <person name="Mavromatis K."/>
            <person name="Markowitz V."/>
            <person name="Szeto E."/>
            <person name="Mikhailova N."/>
            <person name="Pati A."/>
            <person name="Wagner M."/>
            <person name="Woyke T."/>
            <person name="Ollivier B."/>
            <person name="Klenk H.P."/>
            <person name="Spring S."/>
            <person name="Loy A."/>
        </authorList>
    </citation>
    <scope>NUCLEOTIDE SEQUENCE [LARGE SCALE GENOMIC DNA]</scope>
    <source>
        <strain evidence="2">ATCC 19365 / DSM 765 / NCIMB 8382 / VKM B-1628</strain>
    </source>
</reference>
<evidence type="ECO:0008006" key="3">
    <source>
        <dbReference type="Google" id="ProtNLM"/>
    </source>
</evidence>
<dbReference type="STRING" id="768706.Desor_4897"/>
<proteinExistence type="predicted"/>
<organism evidence="1 2">
    <name type="scientific">Desulfosporosinus orientis (strain ATCC 19365 / DSM 765 / NCIMB 8382 / VKM B-1628 / Singapore I)</name>
    <name type="common">Desulfotomaculum orientis</name>
    <dbReference type="NCBI Taxonomy" id="768706"/>
    <lineage>
        <taxon>Bacteria</taxon>
        <taxon>Bacillati</taxon>
        <taxon>Bacillota</taxon>
        <taxon>Clostridia</taxon>
        <taxon>Eubacteriales</taxon>
        <taxon>Desulfitobacteriaceae</taxon>
        <taxon>Desulfosporosinus</taxon>
    </lineage>
</organism>
<sequence length="109" mass="12674">MAGKSVQALWQDYHFLTKEMHKFLIKQDMILFYDLMNQREGLQSLIEQAPDNGFRQSAEGRCLLKEIEEVNQAVLQAMRIRMGNSRRQHQVSKAYSAVNTAAVSRMNRK</sequence>
<dbReference type="AlphaFoldDB" id="G7WI01"/>
<name>G7WI01_DESOD</name>
<dbReference type="HOGENOM" id="CLU_2179601_0_0_9"/>
<dbReference type="eggNOG" id="ENOG503355U">
    <property type="taxonomic scope" value="Bacteria"/>
</dbReference>
<protein>
    <recommendedName>
        <fullName evidence="3">FlgN protein</fullName>
    </recommendedName>
</protein>
<reference evidence="2" key="1">
    <citation type="submission" date="2011-11" db="EMBL/GenBank/DDBJ databases">
        <title>Complete sequence of Desulfosporosinus orientis DSM 765.</title>
        <authorList>
            <person name="Lucas S."/>
            <person name="Han J."/>
            <person name="Lapidus A."/>
            <person name="Cheng J.-F."/>
            <person name="Goodwin L."/>
            <person name="Pitluck S."/>
            <person name="Peters L."/>
            <person name="Ovchinnikova G."/>
            <person name="Teshima H."/>
            <person name="Detter J.C."/>
            <person name="Han C."/>
            <person name="Tapia R."/>
            <person name="Land M."/>
            <person name="Hauser L."/>
            <person name="Kyrpides N."/>
            <person name="Ivanova N."/>
            <person name="Pagani I."/>
            <person name="Pester M."/>
            <person name="Spring S."/>
            <person name="Ollivier B."/>
            <person name="Rattei T."/>
            <person name="Klenk H.-P."/>
            <person name="Wagner M."/>
            <person name="Loy A."/>
            <person name="Woyke T."/>
        </authorList>
    </citation>
    <scope>NUCLEOTIDE SEQUENCE [LARGE SCALE GENOMIC DNA]</scope>
    <source>
        <strain evidence="2">ATCC 19365 / DSM 765 / NCIMB 8382 / VKM B-1628</strain>
    </source>
</reference>